<organism evidence="2">
    <name type="scientific">Rhizochromulina marina</name>
    <dbReference type="NCBI Taxonomy" id="1034831"/>
    <lineage>
        <taxon>Eukaryota</taxon>
        <taxon>Sar</taxon>
        <taxon>Stramenopiles</taxon>
        <taxon>Ochrophyta</taxon>
        <taxon>Dictyochophyceae</taxon>
        <taxon>Rhizochromulinales</taxon>
        <taxon>Rhizochromulina</taxon>
    </lineage>
</organism>
<feature type="chain" id="PRO_5030666712" evidence="1">
    <location>
        <begin position="24"/>
        <end position="116"/>
    </location>
</feature>
<accession>A0A7S2ST39</accession>
<feature type="signal peptide" evidence="1">
    <location>
        <begin position="1"/>
        <end position="23"/>
    </location>
</feature>
<evidence type="ECO:0000313" key="2">
    <source>
        <dbReference type="EMBL" id="CAD9708872.1"/>
    </source>
</evidence>
<evidence type="ECO:0000256" key="1">
    <source>
        <dbReference type="SAM" id="SignalP"/>
    </source>
</evidence>
<reference evidence="2" key="1">
    <citation type="submission" date="2021-01" db="EMBL/GenBank/DDBJ databases">
        <authorList>
            <person name="Corre E."/>
            <person name="Pelletier E."/>
            <person name="Niang G."/>
            <person name="Scheremetjew M."/>
            <person name="Finn R."/>
            <person name="Kale V."/>
            <person name="Holt S."/>
            <person name="Cochrane G."/>
            <person name="Meng A."/>
            <person name="Brown T."/>
            <person name="Cohen L."/>
        </authorList>
    </citation>
    <scope>NUCLEOTIDE SEQUENCE</scope>
    <source>
        <strain evidence="2">CCMP1243</strain>
    </source>
</reference>
<keyword evidence="1" id="KW-0732">Signal</keyword>
<protein>
    <submittedName>
        <fullName evidence="2">Uncharacterized protein</fullName>
    </submittedName>
</protein>
<name>A0A7S2ST39_9STRA</name>
<sequence length="116" mass="12717">MGTAALRGCSLCFLILAAVEVQGFLLPASPGRLLRPQTQRQSYEAFANGPASDGPRGLLHPATIGSIVRNQPEILEDPVLRRFFHDFFQEGPMSAMQHMSDPLVLSRLMDAINPRS</sequence>
<dbReference type="AlphaFoldDB" id="A0A7S2ST39"/>
<dbReference type="EMBL" id="HBHJ01030036">
    <property type="protein sequence ID" value="CAD9708872.1"/>
    <property type="molecule type" value="Transcribed_RNA"/>
</dbReference>
<gene>
    <name evidence="2" type="ORF">RMAR1173_LOCUS19864</name>
</gene>
<proteinExistence type="predicted"/>